<accession>A0A1H0EIS0</accession>
<name>A0A1H0EIS0_9BACT</name>
<protein>
    <submittedName>
        <fullName evidence="2">Uncharacterized protein</fullName>
    </submittedName>
</protein>
<dbReference type="AlphaFoldDB" id="A0A1H0EIS0"/>
<feature type="transmembrane region" description="Helical" evidence="1">
    <location>
        <begin position="43"/>
        <end position="62"/>
    </location>
</feature>
<keyword evidence="1" id="KW-1133">Transmembrane helix</keyword>
<evidence type="ECO:0000256" key="1">
    <source>
        <dbReference type="SAM" id="Phobius"/>
    </source>
</evidence>
<keyword evidence="1" id="KW-0472">Membrane</keyword>
<dbReference type="Proteomes" id="UP000199134">
    <property type="component" value="Unassembled WGS sequence"/>
</dbReference>
<sequence length="82" mass="8792">MTKETRTDIQIYSAIAMLMAGVGLATAGFIVPPTGEISDSVLLFFAQCLVYAGSIFGVSIYIHTKFAELKSEIDAKEEGGEQ</sequence>
<organism evidence="2 3">
    <name type="scientific">Prevotella communis</name>
    <dbReference type="NCBI Taxonomy" id="2913614"/>
    <lineage>
        <taxon>Bacteria</taxon>
        <taxon>Pseudomonadati</taxon>
        <taxon>Bacteroidota</taxon>
        <taxon>Bacteroidia</taxon>
        <taxon>Bacteroidales</taxon>
        <taxon>Prevotellaceae</taxon>
        <taxon>Prevotella</taxon>
    </lineage>
</organism>
<evidence type="ECO:0000313" key="3">
    <source>
        <dbReference type="Proteomes" id="UP000199134"/>
    </source>
</evidence>
<proteinExistence type="predicted"/>
<feature type="transmembrane region" description="Helical" evidence="1">
    <location>
        <begin position="12"/>
        <end position="31"/>
    </location>
</feature>
<dbReference type="EMBL" id="FNIW01000003">
    <property type="protein sequence ID" value="SDN82235.1"/>
    <property type="molecule type" value="Genomic_DNA"/>
</dbReference>
<gene>
    <name evidence="2" type="ORF">SAMN04487900_103181</name>
</gene>
<evidence type="ECO:0000313" key="2">
    <source>
        <dbReference type="EMBL" id="SDN82235.1"/>
    </source>
</evidence>
<keyword evidence="1" id="KW-0812">Transmembrane</keyword>
<comment type="caution">
    <text evidence="2">The sequence shown here is derived from an EMBL/GenBank/DDBJ whole genome shotgun (WGS) entry which is preliminary data.</text>
</comment>
<reference evidence="3" key="1">
    <citation type="submission" date="2016-10" db="EMBL/GenBank/DDBJ databases">
        <authorList>
            <person name="de Groot N.N."/>
        </authorList>
    </citation>
    <scope>NUCLEOTIDE SEQUENCE [LARGE SCALE GENOMIC DNA]</scope>
    <source>
        <strain evidence="3">BP1-145</strain>
    </source>
</reference>